<proteinExistence type="predicted"/>
<name>A0A6C0HZ81_9ZZZZ</name>
<reference evidence="2" key="1">
    <citation type="journal article" date="2020" name="Nature">
        <title>Giant virus diversity and host interactions through global metagenomics.</title>
        <authorList>
            <person name="Schulz F."/>
            <person name="Roux S."/>
            <person name="Paez-Espino D."/>
            <person name="Jungbluth S."/>
            <person name="Walsh D.A."/>
            <person name="Denef V.J."/>
            <person name="McMahon K.D."/>
            <person name="Konstantinidis K.T."/>
            <person name="Eloe-Fadrosh E.A."/>
            <person name="Kyrpides N.C."/>
            <person name="Woyke T."/>
        </authorList>
    </citation>
    <scope>NUCLEOTIDE SEQUENCE</scope>
    <source>
        <strain evidence="2">GVMAG-M-3300023184-182</strain>
    </source>
</reference>
<dbReference type="EMBL" id="MN740050">
    <property type="protein sequence ID" value="QHT85904.1"/>
    <property type="molecule type" value="Genomic_DNA"/>
</dbReference>
<accession>A0A6C0HZ81</accession>
<protein>
    <submittedName>
        <fullName evidence="2">Uncharacterized protein</fullName>
    </submittedName>
</protein>
<evidence type="ECO:0000313" key="2">
    <source>
        <dbReference type="EMBL" id="QHT85904.1"/>
    </source>
</evidence>
<feature type="compositionally biased region" description="Low complexity" evidence="1">
    <location>
        <begin position="221"/>
        <end position="238"/>
    </location>
</feature>
<feature type="region of interest" description="Disordered" evidence="1">
    <location>
        <begin position="208"/>
        <end position="238"/>
    </location>
</feature>
<sequence>MEYINDTEFQKLVEFIITMYENKYDMQDENIISNLCVKLFSKNFKKTYLFKKFEKKDYSINWILKLNVKENIYVYQIFSEDNLCKFADIFLVGSEVCETSVVQNFITIAVSNSIIFFKNVISYQGSDEYINKIKYFLNTENDGHILKDLFNLESEESESPIYEMEGLVRGHSLQAEIEDFDKKQREKELVPKKKTKRKIFSKKIKKILRKTMGLKREKSNSSKASSKSSSNGKKSGKK</sequence>
<organism evidence="2">
    <name type="scientific">viral metagenome</name>
    <dbReference type="NCBI Taxonomy" id="1070528"/>
    <lineage>
        <taxon>unclassified sequences</taxon>
        <taxon>metagenomes</taxon>
        <taxon>organismal metagenomes</taxon>
    </lineage>
</organism>
<dbReference type="AlphaFoldDB" id="A0A6C0HZ81"/>
<evidence type="ECO:0000256" key="1">
    <source>
        <dbReference type="SAM" id="MobiDB-lite"/>
    </source>
</evidence>